<dbReference type="AlphaFoldDB" id="A0A7K8XJB9"/>
<dbReference type="PRINTS" id="PR01407">
    <property type="entry name" value="BUTYPHLNCDUF"/>
</dbReference>
<dbReference type="SUPFAM" id="SSF49899">
    <property type="entry name" value="Concanavalin A-like lectins/glucanases"/>
    <property type="match status" value="1"/>
</dbReference>
<protein>
    <submittedName>
        <fullName evidence="2">TRI10 protein</fullName>
    </submittedName>
</protein>
<dbReference type="InterPro" id="IPR001870">
    <property type="entry name" value="B30.2/SPRY"/>
</dbReference>
<evidence type="ECO:0000259" key="1">
    <source>
        <dbReference type="PROSITE" id="PS50188"/>
    </source>
</evidence>
<comment type="caution">
    <text evidence="2">The sequence shown here is derived from an EMBL/GenBank/DDBJ whole genome shotgun (WGS) entry which is preliminary data.</text>
</comment>
<dbReference type="FunFam" id="2.60.120.920:FF:000004">
    <property type="entry name" value="Butyrophilin subfamily 1 member A1"/>
    <property type="match status" value="1"/>
</dbReference>
<sequence length="156" mass="17643">EVTLDPDTAHPCLLLSPDLRSVRWEYPLQAPPSGPQRFAADPCVLGLQSFSRGRHCWVVDLARSRFCAVGVSRESLPRERPLSFSPEEGIWALQQWGYQNRALTSPPTPLALPRVPRRVRVSLDYEWGLVTFFDLDNQSLIFAFPPASFAGERLRP</sequence>
<dbReference type="InterPro" id="IPR003877">
    <property type="entry name" value="SPRY_dom"/>
</dbReference>
<gene>
    <name evidence="2" type="primary">Trim10</name>
    <name evidence="2" type="ORF">EUBBOU_R11591</name>
</gene>
<evidence type="ECO:0000313" key="2">
    <source>
        <dbReference type="EMBL" id="NXF91245.1"/>
    </source>
</evidence>
<accession>A0A7K8XJB9</accession>
<dbReference type="Proteomes" id="UP000583613">
    <property type="component" value="Unassembled WGS sequence"/>
</dbReference>
<keyword evidence="3" id="KW-1185">Reference proteome</keyword>
<proteinExistence type="predicted"/>
<feature type="non-terminal residue" evidence="2">
    <location>
        <position position="1"/>
    </location>
</feature>
<dbReference type="InterPro" id="IPR043136">
    <property type="entry name" value="B30.2/SPRY_sf"/>
</dbReference>
<dbReference type="InterPro" id="IPR006574">
    <property type="entry name" value="PRY"/>
</dbReference>
<dbReference type="PANTHER" id="PTHR24103">
    <property type="entry name" value="E3 UBIQUITIN-PROTEIN LIGASE TRIM"/>
    <property type="match status" value="1"/>
</dbReference>
<dbReference type="Gene3D" id="2.60.120.920">
    <property type="match status" value="1"/>
</dbReference>
<dbReference type="InterPro" id="IPR013320">
    <property type="entry name" value="ConA-like_dom_sf"/>
</dbReference>
<dbReference type="OrthoDB" id="9986391at2759"/>
<dbReference type="SMART" id="SM00589">
    <property type="entry name" value="PRY"/>
    <property type="match status" value="1"/>
</dbReference>
<dbReference type="EMBL" id="VWZE01012402">
    <property type="protein sequence ID" value="NXF91245.1"/>
    <property type="molecule type" value="Genomic_DNA"/>
</dbReference>
<dbReference type="InterPro" id="IPR003879">
    <property type="entry name" value="Butyrophylin_SPRY"/>
</dbReference>
<dbReference type="Pfam" id="PF00622">
    <property type="entry name" value="SPRY"/>
    <property type="match status" value="1"/>
</dbReference>
<reference evidence="2 3" key="1">
    <citation type="submission" date="2019-09" db="EMBL/GenBank/DDBJ databases">
        <title>Bird 10,000 Genomes (B10K) Project - Family phase.</title>
        <authorList>
            <person name="Zhang G."/>
        </authorList>
    </citation>
    <scope>NUCLEOTIDE SEQUENCE [LARGE SCALE GENOMIC DNA]</scope>
    <source>
        <strain evidence="2">B10K-DU-001-04</strain>
        <tissue evidence="2">Muscle</tissue>
    </source>
</reference>
<evidence type="ECO:0000313" key="3">
    <source>
        <dbReference type="Proteomes" id="UP000583613"/>
    </source>
</evidence>
<dbReference type="InterPro" id="IPR050143">
    <property type="entry name" value="TRIM/RBCC"/>
</dbReference>
<dbReference type="CDD" id="cd12888">
    <property type="entry name" value="SPRY_PRY_TRIM7_like"/>
    <property type="match status" value="1"/>
</dbReference>
<feature type="non-terminal residue" evidence="2">
    <location>
        <position position="156"/>
    </location>
</feature>
<organism evidence="2 3">
    <name type="scientific">Eubucco bourcierii</name>
    <name type="common">red-headed barbet</name>
    <dbReference type="NCBI Taxonomy" id="91767"/>
    <lineage>
        <taxon>Eukaryota</taxon>
        <taxon>Metazoa</taxon>
        <taxon>Chordata</taxon>
        <taxon>Craniata</taxon>
        <taxon>Vertebrata</taxon>
        <taxon>Euteleostomi</taxon>
        <taxon>Archelosauria</taxon>
        <taxon>Archosauria</taxon>
        <taxon>Dinosauria</taxon>
        <taxon>Saurischia</taxon>
        <taxon>Theropoda</taxon>
        <taxon>Coelurosauria</taxon>
        <taxon>Aves</taxon>
        <taxon>Neognathae</taxon>
        <taxon>Neoaves</taxon>
        <taxon>Telluraves</taxon>
        <taxon>Coraciimorphae</taxon>
        <taxon>Piciformes</taxon>
        <taxon>Ramphastidae</taxon>
        <taxon>Eubucco</taxon>
    </lineage>
</organism>
<dbReference type="PROSITE" id="PS50188">
    <property type="entry name" value="B302_SPRY"/>
    <property type="match status" value="1"/>
</dbReference>
<feature type="domain" description="B30.2/SPRY" evidence="1">
    <location>
        <begin position="1"/>
        <end position="156"/>
    </location>
</feature>
<dbReference type="Pfam" id="PF13765">
    <property type="entry name" value="PRY"/>
    <property type="match status" value="1"/>
</dbReference>
<name>A0A7K8XJB9_9PICI</name>